<dbReference type="Pfam" id="PF18927">
    <property type="entry name" value="CrtO"/>
    <property type="match status" value="1"/>
</dbReference>
<keyword evidence="15" id="KW-1185">Reference proteome</keyword>
<comment type="function">
    <text evidence="12">Catalyzes the acylation of glycosyl-4,4'-diaponeurosporenoate, i.e. the esterification of glucose at the C6'' position with the carboxyl group of the C(15) fatty acid 12-methyltetradecanoic acid, to yield staphyloxanthin. This is the last step in the biosynthesis of this orange pigment, present in most staphylococci strains.</text>
</comment>
<evidence type="ECO:0000256" key="13">
    <source>
        <dbReference type="SAM" id="Phobius"/>
    </source>
</evidence>
<feature type="transmembrane region" description="Helical" evidence="13">
    <location>
        <begin position="145"/>
        <end position="166"/>
    </location>
</feature>
<comment type="similarity">
    <text evidence="10">Belongs to the acyltransferase CrtO family.</text>
</comment>
<organism evidence="14 15">
    <name type="scientific">Georgenia faecalis</name>
    <dbReference type="NCBI Taxonomy" id="2483799"/>
    <lineage>
        <taxon>Bacteria</taxon>
        <taxon>Bacillati</taxon>
        <taxon>Actinomycetota</taxon>
        <taxon>Actinomycetes</taxon>
        <taxon>Micrococcales</taxon>
        <taxon>Bogoriellaceae</taxon>
        <taxon>Georgenia</taxon>
    </lineage>
</organism>
<evidence type="ECO:0000256" key="11">
    <source>
        <dbReference type="ARBA" id="ARBA00023667"/>
    </source>
</evidence>
<feature type="transmembrane region" description="Helical" evidence="13">
    <location>
        <begin position="120"/>
        <end position="139"/>
    </location>
</feature>
<evidence type="ECO:0000256" key="4">
    <source>
        <dbReference type="ARBA" id="ARBA00022692"/>
    </source>
</evidence>
<comment type="caution">
    <text evidence="14">The sequence shown here is derived from an EMBL/GenBank/DDBJ whole genome shotgun (WGS) entry which is preliminary data.</text>
</comment>
<dbReference type="Proteomes" id="UP001595955">
    <property type="component" value="Unassembled WGS sequence"/>
</dbReference>
<feature type="transmembrane region" description="Helical" evidence="13">
    <location>
        <begin position="9"/>
        <end position="30"/>
    </location>
</feature>
<keyword evidence="6 13" id="KW-1133">Transmembrane helix</keyword>
<protein>
    <recommendedName>
        <fullName evidence="11">Glycosyl-4,4'-diaponeurosporenoate acyltransferase</fullName>
    </recommendedName>
</protein>
<evidence type="ECO:0000256" key="12">
    <source>
        <dbReference type="ARBA" id="ARBA00025324"/>
    </source>
</evidence>
<evidence type="ECO:0000256" key="1">
    <source>
        <dbReference type="ARBA" id="ARBA00004162"/>
    </source>
</evidence>
<evidence type="ECO:0000256" key="10">
    <source>
        <dbReference type="ARBA" id="ARBA00023603"/>
    </source>
</evidence>
<evidence type="ECO:0000256" key="5">
    <source>
        <dbReference type="ARBA" id="ARBA00022729"/>
    </source>
</evidence>
<evidence type="ECO:0000313" key="15">
    <source>
        <dbReference type="Proteomes" id="UP001595955"/>
    </source>
</evidence>
<feature type="transmembrane region" description="Helical" evidence="13">
    <location>
        <begin position="36"/>
        <end position="57"/>
    </location>
</feature>
<keyword evidence="4 13" id="KW-0812">Transmembrane</keyword>
<proteinExistence type="inferred from homology"/>
<evidence type="ECO:0000256" key="9">
    <source>
        <dbReference type="ARBA" id="ARBA00023588"/>
    </source>
</evidence>
<dbReference type="InterPro" id="IPR044021">
    <property type="entry name" value="CrtO"/>
</dbReference>
<evidence type="ECO:0000256" key="2">
    <source>
        <dbReference type="ARBA" id="ARBA00022475"/>
    </source>
</evidence>
<evidence type="ECO:0000256" key="6">
    <source>
        <dbReference type="ARBA" id="ARBA00022989"/>
    </source>
</evidence>
<sequence length="176" mass="18984">MRERPEHPIAAAVIGVALATTLAVAGWSFIGPDHLVYALTVQGGFTFLGLLAGPLLVDTLHRRYTVASAEPRIYALVGAQALRRLLGRVGWNRAIASMREQGPGSTRLERLARGTQLSETGHAIGGAATLVLAATAILAQQFVGAAQIVMVGLVFHGYPMMIQRIVRYRIVQRIHR</sequence>
<comment type="subcellular location">
    <subcellularLocation>
        <location evidence="1">Cell membrane</location>
        <topology evidence="1">Single-pass membrane protein</topology>
    </subcellularLocation>
</comment>
<gene>
    <name evidence="14" type="ORF">ACFO3F_04240</name>
</gene>
<evidence type="ECO:0000256" key="8">
    <source>
        <dbReference type="ARBA" id="ARBA00023315"/>
    </source>
</evidence>
<keyword evidence="8" id="KW-0012">Acyltransferase</keyword>
<keyword evidence="5" id="KW-0732">Signal</keyword>
<comment type="pathway">
    <text evidence="9">Carotenoid biosynthesis; staphyloxanthin biosynthesis; staphyloxanthin from farnesyl diphosphate: step 5/5.</text>
</comment>
<reference evidence="15" key="1">
    <citation type="journal article" date="2019" name="Int. J. Syst. Evol. Microbiol.">
        <title>The Global Catalogue of Microorganisms (GCM) 10K type strain sequencing project: providing services to taxonomists for standard genome sequencing and annotation.</title>
        <authorList>
            <consortium name="The Broad Institute Genomics Platform"/>
            <consortium name="The Broad Institute Genome Sequencing Center for Infectious Disease"/>
            <person name="Wu L."/>
            <person name="Ma J."/>
        </authorList>
    </citation>
    <scope>NUCLEOTIDE SEQUENCE [LARGE SCALE GENOMIC DNA]</scope>
    <source>
        <strain evidence="15">JCM 3369</strain>
    </source>
</reference>
<keyword evidence="7 13" id="KW-0472">Membrane</keyword>
<keyword evidence="2" id="KW-1003">Cell membrane</keyword>
<accession>A0ABV9D819</accession>
<name>A0ABV9D819_9MICO</name>
<dbReference type="RefSeq" id="WP_122824959.1">
    <property type="nucleotide sequence ID" value="NZ_CP033325.1"/>
</dbReference>
<evidence type="ECO:0000313" key="14">
    <source>
        <dbReference type="EMBL" id="MFC4554448.1"/>
    </source>
</evidence>
<evidence type="ECO:0000256" key="7">
    <source>
        <dbReference type="ARBA" id="ARBA00023136"/>
    </source>
</evidence>
<dbReference type="EMBL" id="JBHSGF010000002">
    <property type="protein sequence ID" value="MFC4554448.1"/>
    <property type="molecule type" value="Genomic_DNA"/>
</dbReference>
<evidence type="ECO:0000256" key="3">
    <source>
        <dbReference type="ARBA" id="ARBA00022679"/>
    </source>
</evidence>
<keyword evidence="3" id="KW-0808">Transferase</keyword>